<evidence type="ECO:0000313" key="1">
    <source>
        <dbReference type="EMBL" id="SAI55239.1"/>
    </source>
</evidence>
<name>A0A157RD11_9BORD</name>
<organism evidence="1 2">
    <name type="scientific">Bordetella ansorpii</name>
    <dbReference type="NCBI Taxonomy" id="288768"/>
    <lineage>
        <taxon>Bacteria</taxon>
        <taxon>Pseudomonadati</taxon>
        <taxon>Pseudomonadota</taxon>
        <taxon>Betaproteobacteria</taxon>
        <taxon>Burkholderiales</taxon>
        <taxon>Alcaligenaceae</taxon>
        <taxon>Bordetella</taxon>
    </lineage>
</organism>
<dbReference type="EMBL" id="FKBS01000029">
    <property type="protein sequence ID" value="SAI55239.1"/>
    <property type="molecule type" value="Genomic_DNA"/>
</dbReference>
<proteinExistence type="predicted"/>
<evidence type="ECO:0000313" key="2">
    <source>
        <dbReference type="Proteomes" id="UP000077037"/>
    </source>
</evidence>
<dbReference type="Proteomes" id="UP000077037">
    <property type="component" value="Unassembled WGS sequence"/>
</dbReference>
<protein>
    <submittedName>
        <fullName evidence="1">Uncharacterized protein</fullName>
    </submittedName>
</protein>
<reference evidence="1 2" key="1">
    <citation type="submission" date="2016-03" db="EMBL/GenBank/DDBJ databases">
        <authorList>
            <consortium name="Pathogen Informatics"/>
        </authorList>
    </citation>
    <scope>NUCLEOTIDE SEQUENCE [LARGE SCALE GENOMIC DNA]</scope>
    <source>
        <strain evidence="1 2">NCTC13364</strain>
    </source>
</reference>
<dbReference type="OrthoDB" id="8636936at2"/>
<accession>A0A157RD11</accession>
<dbReference type="AlphaFoldDB" id="A0A157RD11"/>
<sequence>MSSKVLDGFNVVAYATHPQGGIPARAFIETKAVAGEADAQVFEIFTSRRFRNTIEAMSAARNALAAVRSVDPDGLPDPLPQ</sequence>
<dbReference type="RefSeq" id="WP_066419746.1">
    <property type="nucleotide sequence ID" value="NZ_FKBS01000029.1"/>
</dbReference>
<gene>
    <name evidence="1" type="ORF">SAMEA1982600_04606</name>
</gene>